<dbReference type="AlphaFoldDB" id="A0A2N3LGD7"/>
<dbReference type="InterPro" id="IPR030910">
    <property type="entry name" value="SLAP_dom"/>
</dbReference>
<dbReference type="Proteomes" id="UP000233440">
    <property type="component" value="Unassembled WGS sequence"/>
</dbReference>
<evidence type="ECO:0000313" key="2">
    <source>
        <dbReference type="Proteomes" id="UP000233440"/>
    </source>
</evidence>
<dbReference type="NCBIfam" id="TIGR04398">
    <property type="entry name" value="SLAP_DUP"/>
    <property type="match status" value="1"/>
</dbReference>
<evidence type="ECO:0000313" key="1">
    <source>
        <dbReference type="EMBL" id="PKR83676.1"/>
    </source>
</evidence>
<gene>
    <name evidence="1" type="ORF">CWO92_17980</name>
</gene>
<reference evidence="1 2" key="1">
    <citation type="submission" date="2017-11" db="EMBL/GenBank/DDBJ databases">
        <title>Bacillus camelliae sp. nov., isolated from pu'er tea.</title>
        <authorList>
            <person name="Niu L."/>
        </authorList>
    </citation>
    <scope>NUCLEOTIDE SEQUENCE [LARGE SCALE GENOMIC DNA]</scope>
    <source>
        <strain evidence="1 2">7578-1</strain>
    </source>
</reference>
<dbReference type="RefSeq" id="WP_101355596.1">
    <property type="nucleotide sequence ID" value="NZ_PIQO01000016.1"/>
</dbReference>
<dbReference type="OrthoDB" id="1907642at2"/>
<dbReference type="EMBL" id="PIQO01000016">
    <property type="protein sequence ID" value="PKR83676.1"/>
    <property type="molecule type" value="Genomic_DNA"/>
</dbReference>
<comment type="caution">
    <text evidence="1">The sequence shown here is derived from an EMBL/GenBank/DDBJ whole genome shotgun (WGS) entry which is preliminary data.</text>
</comment>
<accession>A0A2N3LGD7</accession>
<protein>
    <submittedName>
        <fullName evidence="1">SLAP domain-containing protein</fullName>
    </submittedName>
</protein>
<keyword evidence="2" id="KW-1185">Reference proteome</keyword>
<sequence length="131" mass="15314">MQKLQFESAWDKTISEKDRERIQQVFLQTAPVITKNIEFTPLWEAINHKGELLVTVLVQNFGEQMITFQNKKLQYWEDRNMIATYSFTLPALKIEPATSMPWTFIFPEGCMGHQPSLKNGRLQFADSEEND</sequence>
<name>A0A2N3LGD7_9BACI</name>
<proteinExistence type="predicted"/>
<organism evidence="1 2">
    <name type="scientific">Heyndrickxia camelliae</name>
    <dbReference type="NCBI Taxonomy" id="1707093"/>
    <lineage>
        <taxon>Bacteria</taxon>
        <taxon>Bacillati</taxon>
        <taxon>Bacillota</taxon>
        <taxon>Bacilli</taxon>
        <taxon>Bacillales</taxon>
        <taxon>Bacillaceae</taxon>
        <taxon>Heyndrickxia</taxon>
    </lineage>
</organism>